<dbReference type="EMBL" id="DXCQ01000051">
    <property type="protein sequence ID" value="HIY97163.1"/>
    <property type="molecule type" value="Genomic_DNA"/>
</dbReference>
<protein>
    <submittedName>
        <fullName evidence="3">Uncharacterized protein</fullName>
    </submittedName>
</protein>
<dbReference type="Proteomes" id="UP000886750">
    <property type="component" value="Unassembled WGS sequence"/>
</dbReference>
<name>A0A9D1ZWW7_9FIRM</name>
<reference evidence="3" key="1">
    <citation type="journal article" date="2021" name="PeerJ">
        <title>Extensive microbial diversity within the chicken gut microbiome revealed by metagenomics and culture.</title>
        <authorList>
            <person name="Gilroy R."/>
            <person name="Ravi A."/>
            <person name="Getino M."/>
            <person name="Pursley I."/>
            <person name="Horton D.L."/>
            <person name="Alikhan N.F."/>
            <person name="Baker D."/>
            <person name="Gharbi K."/>
            <person name="Hall N."/>
            <person name="Watson M."/>
            <person name="Adriaenssens E.M."/>
            <person name="Foster-Nyarko E."/>
            <person name="Jarju S."/>
            <person name="Secka A."/>
            <person name="Antonio M."/>
            <person name="Oren A."/>
            <person name="Chaudhuri R.R."/>
            <person name="La Ragione R."/>
            <person name="Hildebrand F."/>
            <person name="Pallen M.J."/>
        </authorList>
    </citation>
    <scope>NUCLEOTIDE SEQUENCE</scope>
    <source>
        <strain evidence="3">1345</strain>
    </source>
</reference>
<keyword evidence="2" id="KW-1133">Transmembrane helix</keyword>
<evidence type="ECO:0000313" key="4">
    <source>
        <dbReference type="Proteomes" id="UP000886750"/>
    </source>
</evidence>
<evidence type="ECO:0000256" key="1">
    <source>
        <dbReference type="SAM" id="MobiDB-lite"/>
    </source>
</evidence>
<accession>A0A9D1ZWW7</accession>
<keyword evidence="2" id="KW-0812">Transmembrane</keyword>
<sequence length="69" mass="7271">MFESLLDVVVGPIVPDGGGSLAVAIAVAVVVVAAAVGLLVFLLKRKQKKEKIAKQNRPDEDERGGTEEK</sequence>
<comment type="caution">
    <text evidence="3">The sequence shown here is derived from an EMBL/GenBank/DDBJ whole genome shotgun (WGS) entry which is preliminary data.</text>
</comment>
<reference evidence="3" key="2">
    <citation type="submission" date="2021-04" db="EMBL/GenBank/DDBJ databases">
        <authorList>
            <person name="Gilroy R."/>
        </authorList>
    </citation>
    <scope>NUCLEOTIDE SEQUENCE</scope>
    <source>
        <strain evidence="3">1345</strain>
    </source>
</reference>
<organism evidence="3 4">
    <name type="scientific">Candidatus Borkfalkia excrementigallinarum</name>
    <dbReference type="NCBI Taxonomy" id="2838506"/>
    <lineage>
        <taxon>Bacteria</taxon>
        <taxon>Bacillati</taxon>
        <taxon>Bacillota</taxon>
        <taxon>Clostridia</taxon>
        <taxon>Christensenellales</taxon>
        <taxon>Christensenellaceae</taxon>
        <taxon>Candidatus Borkfalkia</taxon>
    </lineage>
</organism>
<proteinExistence type="predicted"/>
<feature type="transmembrane region" description="Helical" evidence="2">
    <location>
        <begin position="20"/>
        <end position="43"/>
    </location>
</feature>
<feature type="compositionally biased region" description="Basic and acidic residues" evidence="1">
    <location>
        <begin position="50"/>
        <end position="69"/>
    </location>
</feature>
<dbReference type="AlphaFoldDB" id="A0A9D1ZWW7"/>
<gene>
    <name evidence="3" type="ORF">H9729_05685</name>
</gene>
<evidence type="ECO:0000256" key="2">
    <source>
        <dbReference type="SAM" id="Phobius"/>
    </source>
</evidence>
<evidence type="ECO:0000313" key="3">
    <source>
        <dbReference type="EMBL" id="HIY97163.1"/>
    </source>
</evidence>
<keyword evidence="2" id="KW-0472">Membrane</keyword>
<feature type="region of interest" description="Disordered" evidence="1">
    <location>
        <begin position="48"/>
        <end position="69"/>
    </location>
</feature>